<keyword evidence="1" id="KW-0175">Coiled coil</keyword>
<feature type="coiled-coil region" evidence="1">
    <location>
        <begin position="171"/>
        <end position="198"/>
    </location>
</feature>
<dbReference type="RefSeq" id="WP_004360125.1">
    <property type="nucleotide sequence ID" value="NZ_AMXF01000041.1"/>
</dbReference>
<proteinExistence type="predicted"/>
<keyword evidence="3" id="KW-1185">Reference proteome</keyword>
<organism evidence="2 3">
    <name type="scientific">Thauera phenylacetica B4P</name>
    <dbReference type="NCBI Taxonomy" id="1234382"/>
    <lineage>
        <taxon>Bacteria</taxon>
        <taxon>Pseudomonadati</taxon>
        <taxon>Pseudomonadota</taxon>
        <taxon>Betaproteobacteria</taxon>
        <taxon>Rhodocyclales</taxon>
        <taxon>Zoogloeaceae</taxon>
        <taxon>Thauera</taxon>
    </lineage>
</organism>
<accession>N6YTE8</accession>
<protein>
    <submittedName>
        <fullName evidence="2">Uncharacterized protein</fullName>
    </submittedName>
</protein>
<name>N6YTE8_9RHOO</name>
<sequence length="200" mass="22316">MSQEKEFEMGKEMRRELDRAVNQVGAALSALRADVDGVDARLREVRGQIEALENAPVSLDDWGGFLRAYIAKKGERFVSPLLPTRLLAPSGYGERPEPFNKRPWADFERGDNVLPGDMVKMLSSGDYSAPLLCALFPDQVCALILSNVKKHLGDKWGNEDAVPVSERRVLAAVLVRERDDLLARREELKAEIDRLVGQVS</sequence>
<evidence type="ECO:0000313" key="2">
    <source>
        <dbReference type="EMBL" id="ENO97556.1"/>
    </source>
</evidence>
<reference evidence="2 3" key="1">
    <citation type="submission" date="2012-09" db="EMBL/GenBank/DDBJ databases">
        <title>Draft Genome Sequences of 6 Strains from Genus Thauera.</title>
        <authorList>
            <person name="Liu B."/>
            <person name="Shapleigh J.P."/>
            <person name="Frostegard A.H."/>
        </authorList>
    </citation>
    <scope>NUCLEOTIDE SEQUENCE [LARGE SCALE GENOMIC DNA]</scope>
    <source>
        <strain evidence="2 3">B4P</strain>
    </source>
</reference>
<evidence type="ECO:0000313" key="3">
    <source>
        <dbReference type="Proteomes" id="UP000013047"/>
    </source>
</evidence>
<comment type="caution">
    <text evidence="2">The sequence shown here is derived from an EMBL/GenBank/DDBJ whole genome shotgun (WGS) entry which is preliminary data.</text>
</comment>
<dbReference type="AlphaFoldDB" id="N6YTE8"/>
<evidence type="ECO:0000256" key="1">
    <source>
        <dbReference type="SAM" id="Coils"/>
    </source>
</evidence>
<dbReference type="Proteomes" id="UP000013047">
    <property type="component" value="Unassembled WGS sequence"/>
</dbReference>
<gene>
    <name evidence="2" type="ORF">C667_08133</name>
</gene>
<dbReference type="EMBL" id="AMXF01000041">
    <property type="protein sequence ID" value="ENO97556.1"/>
    <property type="molecule type" value="Genomic_DNA"/>
</dbReference>